<gene>
    <name evidence="3" type="primary">copB</name>
    <name evidence="3" type="ORF">S100892_00379</name>
</gene>
<keyword evidence="2" id="KW-0812">Transmembrane</keyword>
<proteinExistence type="predicted"/>
<reference evidence="3 4" key="1">
    <citation type="submission" date="2017-05" db="EMBL/GenBank/DDBJ databases">
        <title>Genome sequence of Pediococcus pentosaceus strain SRCM100892.</title>
        <authorList>
            <person name="Cho S.H."/>
        </authorList>
    </citation>
    <scope>NUCLEOTIDE SEQUENCE [LARGE SCALE GENOMIC DNA]</scope>
    <source>
        <strain evidence="3 4">SRCM100892</strain>
    </source>
</reference>
<evidence type="ECO:0000313" key="4">
    <source>
        <dbReference type="Proteomes" id="UP000196118"/>
    </source>
</evidence>
<dbReference type="Proteomes" id="UP000196118">
    <property type="component" value="Chromosome"/>
</dbReference>
<feature type="transmembrane region" description="Helical" evidence="2">
    <location>
        <begin position="90"/>
        <end position="109"/>
    </location>
</feature>
<keyword evidence="2" id="KW-0472">Membrane</keyword>
<evidence type="ECO:0000256" key="2">
    <source>
        <dbReference type="SAM" id="Phobius"/>
    </source>
</evidence>
<sequence length="114" mass="13099">MNHKQMNEEHMDHSKMDHSQMHHEMSGHQHGMHDMHDMGDGHMMHMGNLKQLFWVSLIATIPILLLSPFMGMDFRIGGLKLPISFTGSDYIVLILATFLFFYGGKPFWLGQSVS</sequence>
<evidence type="ECO:0000313" key="3">
    <source>
        <dbReference type="EMBL" id="ARW18984.1"/>
    </source>
</evidence>
<keyword evidence="2" id="KW-1133">Transmembrane helix</keyword>
<keyword evidence="3" id="KW-0378">Hydrolase</keyword>
<name>A0A1Y0VND5_PEDPE</name>
<dbReference type="EC" id="3.6.3.4" evidence="3"/>
<feature type="transmembrane region" description="Helical" evidence="2">
    <location>
        <begin position="52"/>
        <end position="70"/>
    </location>
</feature>
<protein>
    <submittedName>
        <fullName evidence="3">Cu(2+)-exporting ATPase</fullName>
        <ecNumber evidence="3">3.6.3.4</ecNumber>
    </submittedName>
</protein>
<dbReference type="GO" id="GO:0016787">
    <property type="term" value="F:hydrolase activity"/>
    <property type="evidence" value="ECO:0007669"/>
    <property type="project" value="UniProtKB-KW"/>
</dbReference>
<dbReference type="AlphaFoldDB" id="A0A1Y0VND5"/>
<feature type="region of interest" description="Disordered" evidence="1">
    <location>
        <begin position="1"/>
        <end position="30"/>
    </location>
</feature>
<evidence type="ECO:0000256" key="1">
    <source>
        <dbReference type="SAM" id="MobiDB-lite"/>
    </source>
</evidence>
<accession>A0A1Y0VND5</accession>
<organism evidence="3 4">
    <name type="scientific">Pediococcus pentosaceus</name>
    <dbReference type="NCBI Taxonomy" id="1255"/>
    <lineage>
        <taxon>Bacteria</taxon>
        <taxon>Bacillati</taxon>
        <taxon>Bacillota</taxon>
        <taxon>Bacilli</taxon>
        <taxon>Lactobacillales</taxon>
        <taxon>Lactobacillaceae</taxon>
        <taxon>Pediococcus</taxon>
    </lineage>
</organism>
<dbReference type="EMBL" id="CP021474">
    <property type="protein sequence ID" value="ARW18984.1"/>
    <property type="molecule type" value="Genomic_DNA"/>
</dbReference>